<gene>
    <name evidence="1" type="ORF">N7493_008045</name>
</gene>
<keyword evidence="2" id="KW-1185">Reference proteome</keyword>
<comment type="caution">
    <text evidence="1">The sequence shown here is derived from an EMBL/GenBank/DDBJ whole genome shotgun (WGS) entry which is preliminary data.</text>
</comment>
<dbReference type="InterPro" id="IPR053175">
    <property type="entry name" value="DHMBA_Reg_Transcription_Factor"/>
</dbReference>
<accession>A0AAD6HGI3</accession>
<evidence type="ECO:0000313" key="2">
    <source>
        <dbReference type="Proteomes" id="UP001215712"/>
    </source>
</evidence>
<reference evidence="1" key="2">
    <citation type="submission" date="2023-01" db="EMBL/GenBank/DDBJ databases">
        <authorList>
            <person name="Petersen C."/>
        </authorList>
    </citation>
    <scope>NUCLEOTIDE SEQUENCE</scope>
    <source>
        <strain evidence="1">IBT 17514</strain>
    </source>
</reference>
<proteinExistence type="predicted"/>
<organism evidence="1 2">
    <name type="scientific">Penicillium malachiteum</name>
    <dbReference type="NCBI Taxonomy" id="1324776"/>
    <lineage>
        <taxon>Eukaryota</taxon>
        <taxon>Fungi</taxon>
        <taxon>Dikarya</taxon>
        <taxon>Ascomycota</taxon>
        <taxon>Pezizomycotina</taxon>
        <taxon>Eurotiomycetes</taxon>
        <taxon>Eurotiomycetidae</taxon>
        <taxon>Eurotiales</taxon>
        <taxon>Aspergillaceae</taxon>
        <taxon>Penicillium</taxon>
    </lineage>
</organism>
<protein>
    <submittedName>
        <fullName evidence="1">Uncharacterized protein</fullName>
    </submittedName>
</protein>
<evidence type="ECO:0000313" key="1">
    <source>
        <dbReference type="EMBL" id="KAJ5716134.1"/>
    </source>
</evidence>
<name>A0AAD6HGI3_9EURO</name>
<dbReference type="PANTHER" id="PTHR38791">
    <property type="entry name" value="ZN(II)2CYS6 TRANSCRIPTION FACTOR (EUROFUNG)-RELATED-RELATED"/>
    <property type="match status" value="1"/>
</dbReference>
<dbReference type="AlphaFoldDB" id="A0AAD6HGI3"/>
<reference evidence="1" key="1">
    <citation type="journal article" date="2023" name="IMA Fungus">
        <title>Comparative genomic study of the Penicillium genus elucidates a diverse pangenome and 15 lateral gene transfer events.</title>
        <authorList>
            <person name="Petersen C."/>
            <person name="Sorensen T."/>
            <person name="Nielsen M.R."/>
            <person name="Sondergaard T.E."/>
            <person name="Sorensen J.L."/>
            <person name="Fitzpatrick D.A."/>
            <person name="Frisvad J.C."/>
            <person name="Nielsen K.L."/>
        </authorList>
    </citation>
    <scope>NUCLEOTIDE SEQUENCE</scope>
    <source>
        <strain evidence="1">IBT 17514</strain>
    </source>
</reference>
<sequence length="310" mass="34853">MADPKEIQRDDNLMVIFLMSMYEMFTSSTRDGSYLAHMHGTQAIIAHRDGATLQDGNNHLTLLLWYLTDLKPPPIHLAGWVQQIPFDSEMKKQLTGLLSTTAVVCAKLNERYTLGTAPDLGSSDLQILEGALHSDNQLQQWTASLPPTWICVERDTLSHSNRPDWAKKLLTIPGAPDHVHTYSNPVAANTKFSLSMLSRKYRCLGTQLKERGFNLLVSLTDEIAETIPYSIKLSPDGSADPKSPQDIPGIYAYCILWSTYTSLLSYQSATMKERAYTHRVMWFGAMLRFLRDTTGIAKVEVFLKEQSQVP</sequence>
<dbReference type="Proteomes" id="UP001215712">
    <property type="component" value="Unassembled WGS sequence"/>
</dbReference>
<dbReference type="EMBL" id="JAQJAN010000012">
    <property type="protein sequence ID" value="KAJ5716134.1"/>
    <property type="molecule type" value="Genomic_DNA"/>
</dbReference>